<evidence type="ECO:0000256" key="3">
    <source>
        <dbReference type="ARBA" id="ARBA00022691"/>
    </source>
</evidence>
<evidence type="ECO:0000256" key="5">
    <source>
        <dbReference type="ARBA" id="ARBA00022842"/>
    </source>
</evidence>
<dbReference type="GO" id="GO:0008168">
    <property type="term" value="F:methyltransferase activity"/>
    <property type="evidence" value="ECO:0007669"/>
    <property type="project" value="UniProtKB-KW"/>
</dbReference>
<dbReference type="Pfam" id="PF03492">
    <property type="entry name" value="Methyltransf_7"/>
    <property type="match status" value="1"/>
</dbReference>
<evidence type="ECO:0000256" key="4">
    <source>
        <dbReference type="ARBA" id="ARBA00022723"/>
    </source>
</evidence>
<dbReference type="GO" id="GO:0032259">
    <property type="term" value="P:methylation"/>
    <property type="evidence" value="ECO:0007669"/>
    <property type="project" value="UniProtKB-KW"/>
</dbReference>
<organism evidence="7 8">
    <name type="scientific">Brassica carinata</name>
    <name type="common">Ethiopian mustard</name>
    <name type="synonym">Abyssinian cabbage</name>
    <dbReference type="NCBI Taxonomy" id="52824"/>
    <lineage>
        <taxon>Eukaryota</taxon>
        <taxon>Viridiplantae</taxon>
        <taxon>Streptophyta</taxon>
        <taxon>Embryophyta</taxon>
        <taxon>Tracheophyta</taxon>
        <taxon>Spermatophyta</taxon>
        <taxon>Magnoliopsida</taxon>
        <taxon>eudicotyledons</taxon>
        <taxon>Gunneridae</taxon>
        <taxon>Pentapetalae</taxon>
        <taxon>rosids</taxon>
        <taxon>malvids</taxon>
        <taxon>Brassicales</taxon>
        <taxon>Brassicaceae</taxon>
        <taxon>Brassiceae</taxon>
        <taxon>Brassica</taxon>
    </lineage>
</organism>
<feature type="compositionally biased region" description="Polar residues" evidence="6">
    <location>
        <begin position="1"/>
        <end position="12"/>
    </location>
</feature>
<protein>
    <submittedName>
        <fullName evidence="7">Uncharacterized protein</fullName>
    </submittedName>
</protein>
<name>A0A8X7VFT5_BRACI</name>
<dbReference type="Gene3D" id="3.40.50.150">
    <property type="entry name" value="Vaccinia Virus protein VP39"/>
    <property type="match status" value="1"/>
</dbReference>
<keyword evidence="5" id="KW-0460">Magnesium</keyword>
<keyword evidence="8" id="KW-1185">Reference proteome</keyword>
<gene>
    <name evidence="7" type="ORF">Bca52824_021971</name>
</gene>
<sequence length="409" mass="46108">MDSRLIHSNPSSRCDVKGENNGDGEDSSKYPYVSALCMNGGDGEKSYCANSLITRRVLSMTKPVLVKNTKEMFTNLDFPESVKVADFGCSSGQNTFLVMSEIVDTINLLCQERNQKQPEIDCCLNDLTGNDFNAVFKFIALFKKKVTREGSCFISGVPGSFYSRLFPRKSLHLVHSVYSIHFLSKVPDRLEKNNMNVYITGSSPLSDYNAYLNQFQRDFSTFLKMRSEEMVSNGRMVLTIMGRNTIDNPLYRDCCHCWTLLSNSLCDLVLEGLLSASKVNSFKIPFYDPTEEEVKEIIREEGSFQINDLETHGFDLGHSYEDCIPQSGREGHKEAGCIRAVTESMLVAHFGDSINIDTLFSKYAHHVTQHASCTIKTTVTLVCFTDSEINLVFPLVVRLSNKFVSFHKF</sequence>
<dbReference type="OrthoDB" id="1523883at2759"/>
<evidence type="ECO:0000256" key="2">
    <source>
        <dbReference type="ARBA" id="ARBA00022679"/>
    </source>
</evidence>
<dbReference type="EMBL" id="JAAMPC010000005">
    <property type="protein sequence ID" value="KAG2310414.1"/>
    <property type="molecule type" value="Genomic_DNA"/>
</dbReference>
<evidence type="ECO:0000313" key="8">
    <source>
        <dbReference type="Proteomes" id="UP000886595"/>
    </source>
</evidence>
<evidence type="ECO:0000256" key="6">
    <source>
        <dbReference type="SAM" id="MobiDB-lite"/>
    </source>
</evidence>
<proteinExistence type="predicted"/>
<dbReference type="AlphaFoldDB" id="A0A8X7VFT5"/>
<dbReference type="GO" id="GO:0046872">
    <property type="term" value="F:metal ion binding"/>
    <property type="evidence" value="ECO:0007669"/>
    <property type="project" value="UniProtKB-KW"/>
</dbReference>
<evidence type="ECO:0000256" key="1">
    <source>
        <dbReference type="ARBA" id="ARBA00022603"/>
    </source>
</evidence>
<keyword evidence="4" id="KW-0479">Metal-binding</keyword>
<feature type="region of interest" description="Disordered" evidence="6">
    <location>
        <begin position="1"/>
        <end position="27"/>
    </location>
</feature>
<keyword evidence="2" id="KW-0808">Transferase</keyword>
<keyword evidence="1" id="KW-0489">Methyltransferase</keyword>
<evidence type="ECO:0000313" key="7">
    <source>
        <dbReference type="EMBL" id="KAG2310414.1"/>
    </source>
</evidence>
<dbReference type="PANTHER" id="PTHR31009">
    <property type="entry name" value="S-ADENOSYL-L-METHIONINE:CARBOXYL METHYLTRANSFERASE FAMILY PROTEIN"/>
    <property type="match status" value="1"/>
</dbReference>
<dbReference type="InterPro" id="IPR029063">
    <property type="entry name" value="SAM-dependent_MTases_sf"/>
</dbReference>
<dbReference type="SUPFAM" id="SSF53335">
    <property type="entry name" value="S-adenosyl-L-methionine-dependent methyltransferases"/>
    <property type="match status" value="1"/>
</dbReference>
<comment type="caution">
    <text evidence="7">The sequence shown here is derived from an EMBL/GenBank/DDBJ whole genome shotgun (WGS) entry which is preliminary data.</text>
</comment>
<dbReference type="Proteomes" id="UP000886595">
    <property type="component" value="Unassembled WGS sequence"/>
</dbReference>
<accession>A0A8X7VFT5</accession>
<keyword evidence="3" id="KW-0949">S-adenosyl-L-methionine</keyword>
<dbReference type="Gene3D" id="1.10.1200.270">
    <property type="entry name" value="Methyltransferase, alpha-helical capping domain"/>
    <property type="match status" value="1"/>
</dbReference>
<reference evidence="7 8" key="1">
    <citation type="submission" date="2020-02" db="EMBL/GenBank/DDBJ databases">
        <authorList>
            <person name="Ma Q."/>
            <person name="Huang Y."/>
            <person name="Song X."/>
            <person name="Pei D."/>
        </authorList>
    </citation>
    <scope>NUCLEOTIDE SEQUENCE [LARGE SCALE GENOMIC DNA]</scope>
    <source>
        <strain evidence="7">Sxm20200214</strain>
        <tissue evidence="7">Leaf</tissue>
    </source>
</reference>
<dbReference type="InterPro" id="IPR042086">
    <property type="entry name" value="MeTrfase_capping"/>
</dbReference>
<dbReference type="InterPro" id="IPR005299">
    <property type="entry name" value="MeTrfase_7"/>
</dbReference>